<feature type="signal peptide" evidence="1">
    <location>
        <begin position="1"/>
        <end position="30"/>
    </location>
</feature>
<comment type="caution">
    <text evidence="2">The sequence shown here is derived from an EMBL/GenBank/DDBJ whole genome shotgun (WGS) entry which is preliminary data.</text>
</comment>
<evidence type="ECO:0000313" key="2">
    <source>
        <dbReference type="EMBL" id="MCG5078991.1"/>
    </source>
</evidence>
<feature type="chain" id="PRO_5040840713" description="Signal recognition particle subunit FFH/SRP54 (Srp54)" evidence="1">
    <location>
        <begin position="31"/>
        <end position="148"/>
    </location>
</feature>
<name>A0A9X1UPU1_9BURK</name>
<protein>
    <recommendedName>
        <fullName evidence="4">Signal recognition particle subunit FFH/SRP54 (Srp54)</fullName>
    </recommendedName>
</protein>
<gene>
    <name evidence="2" type="ORF">L5014_37745</name>
</gene>
<sequence length="148" mass="16312">MITENRMTFPERFALVAAAFVALHVGTAFGAQATDAAAHEAHHPAAASAASTKTKKLAGVDQQLKQMQAMHEKMTAATTPEQRAALMDEQMKSMQNGMHMMDMMKQDSSGMPMSGEKHEMMEMRLDMMQMMMQAMMDRQSAQTPPTGK</sequence>
<organism evidence="2 3">
    <name type="scientific">Paraburkholderia tagetis</name>
    <dbReference type="NCBI Taxonomy" id="2913261"/>
    <lineage>
        <taxon>Bacteria</taxon>
        <taxon>Pseudomonadati</taxon>
        <taxon>Pseudomonadota</taxon>
        <taxon>Betaproteobacteria</taxon>
        <taxon>Burkholderiales</taxon>
        <taxon>Burkholderiaceae</taxon>
        <taxon>Paraburkholderia</taxon>
    </lineage>
</organism>
<dbReference type="RefSeq" id="WP_238468959.1">
    <property type="nucleotide sequence ID" value="NZ_JAKLJA010000086.1"/>
</dbReference>
<keyword evidence="3" id="KW-1185">Reference proteome</keyword>
<dbReference type="AlphaFoldDB" id="A0A9X1UPU1"/>
<evidence type="ECO:0000256" key="1">
    <source>
        <dbReference type="SAM" id="SignalP"/>
    </source>
</evidence>
<dbReference type="EMBL" id="JAKLJA010000086">
    <property type="protein sequence ID" value="MCG5078991.1"/>
    <property type="molecule type" value="Genomic_DNA"/>
</dbReference>
<proteinExistence type="predicted"/>
<dbReference type="Proteomes" id="UP001139308">
    <property type="component" value="Unassembled WGS sequence"/>
</dbReference>
<keyword evidence="1" id="KW-0732">Signal</keyword>
<evidence type="ECO:0000313" key="3">
    <source>
        <dbReference type="Proteomes" id="UP001139308"/>
    </source>
</evidence>
<reference evidence="2" key="1">
    <citation type="submission" date="2022-01" db="EMBL/GenBank/DDBJ databases">
        <title>Genome sequence and assembly of Parabukholderia sp. RG36.</title>
        <authorList>
            <person name="Chhetri G."/>
        </authorList>
    </citation>
    <scope>NUCLEOTIDE SEQUENCE</scope>
    <source>
        <strain evidence="2">RG36</strain>
    </source>
</reference>
<evidence type="ECO:0008006" key="4">
    <source>
        <dbReference type="Google" id="ProtNLM"/>
    </source>
</evidence>
<accession>A0A9X1UPU1</accession>